<dbReference type="InterPro" id="IPR050763">
    <property type="entry name" value="ABC_transporter_ATP-binding"/>
</dbReference>
<dbReference type="SUPFAM" id="SSF52540">
    <property type="entry name" value="P-loop containing nucleoside triphosphate hydrolases"/>
    <property type="match status" value="1"/>
</dbReference>
<dbReference type="Pfam" id="PF00005">
    <property type="entry name" value="ABC_tran"/>
    <property type="match status" value="1"/>
</dbReference>
<evidence type="ECO:0000259" key="5">
    <source>
        <dbReference type="PROSITE" id="PS50893"/>
    </source>
</evidence>
<dbReference type="CDD" id="cd03230">
    <property type="entry name" value="ABC_DR_subfamily_A"/>
    <property type="match status" value="1"/>
</dbReference>
<dbReference type="GO" id="GO:0016887">
    <property type="term" value="F:ATP hydrolysis activity"/>
    <property type="evidence" value="ECO:0007669"/>
    <property type="project" value="InterPro"/>
</dbReference>
<dbReference type="AlphaFoldDB" id="A0A0G0P9P1"/>
<keyword evidence="3" id="KW-0547">Nucleotide-binding</keyword>
<dbReference type="PROSITE" id="PS50893">
    <property type="entry name" value="ABC_TRANSPORTER_2"/>
    <property type="match status" value="1"/>
</dbReference>
<proteinExistence type="inferred from homology"/>
<dbReference type="InterPro" id="IPR027417">
    <property type="entry name" value="P-loop_NTPase"/>
</dbReference>
<evidence type="ECO:0000256" key="4">
    <source>
        <dbReference type="ARBA" id="ARBA00022840"/>
    </source>
</evidence>
<comment type="similarity">
    <text evidence="1">Belongs to the ABC transporter superfamily.</text>
</comment>
<dbReference type="Gene3D" id="3.40.50.300">
    <property type="entry name" value="P-loop containing nucleotide triphosphate hydrolases"/>
    <property type="match status" value="1"/>
</dbReference>
<keyword evidence="4" id="KW-0067">ATP-binding</keyword>
<gene>
    <name evidence="6" type="ORF">UT18_C0007G0105</name>
</gene>
<organism evidence="6 7">
    <name type="scientific">candidate division CPR2 bacterium GW2011_GWC2_39_10</name>
    <dbReference type="NCBI Taxonomy" id="1618345"/>
    <lineage>
        <taxon>Bacteria</taxon>
        <taxon>Bacteria division CPR2</taxon>
    </lineage>
</organism>
<dbReference type="Proteomes" id="UP000034207">
    <property type="component" value="Unassembled WGS sequence"/>
</dbReference>
<dbReference type="SMART" id="SM00382">
    <property type="entry name" value="AAA"/>
    <property type="match status" value="1"/>
</dbReference>
<comment type="caution">
    <text evidence="6">The sequence shown here is derived from an EMBL/GenBank/DDBJ whole genome shotgun (WGS) entry which is preliminary data.</text>
</comment>
<dbReference type="PANTHER" id="PTHR42711:SF5">
    <property type="entry name" value="ABC TRANSPORTER ATP-BINDING PROTEIN NATA"/>
    <property type="match status" value="1"/>
</dbReference>
<accession>A0A0G0P9P1</accession>
<dbReference type="GO" id="GO:0005524">
    <property type="term" value="F:ATP binding"/>
    <property type="evidence" value="ECO:0007669"/>
    <property type="project" value="UniProtKB-KW"/>
</dbReference>
<dbReference type="InterPro" id="IPR003439">
    <property type="entry name" value="ABC_transporter-like_ATP-bd"/>
</dbReference>
<keyword evidence="2" id="KW-0813">Transport</keyword>
<dbReference type="STRING" id="1618345.UT18_C0007G0105"/>
<name>A0A0G0P9P1_UNCC2</name>
<reference evidence="6 7" key="1">
    <citation type="journal article" date="2015" name="Nature">
        <title>rRNA introns, odd ribosomes, and small enigmatic genomes across a large radiation of phyla.</title>
        <authorList>
            <person name="Brown C.T."/>
            <person name="Hug L.A."/>
            <person name="Thomas B.C."/>
            <person name="Sharon I."/>
            <person name="Castelle C.J."/>
            <person name="Singh A."/>
            <person name="Wilkins M.J."/>
            <person name="Williams K.H."/>
            <person name="Banfield J.F."/>
        </authorList>
    </citation>
    <scope>NUCLEOTIDE SEQUENCE [LARGE SCALE GENOMIC DNA]</scope>
</reference>
<evidence type="ECO:0000313" key="6">
    <source>
        <dbReference type="EMBL" id="KKQ94849.1"/>
    </source>
</evidence>
<evidence type="ECO:0000256" key="3">
    <source>
        <dbReference type="ARBA" id="ARBA00022741"/>
    </source>
</evidence>
<evidence type="ECO:0000256" key="1">
    <source>
        <dbReference type="ARBA" id="ARBA00005417"/>
    </source>
</evidence>
<sequence>MTLLEFDLNINRMTQVLSVQNLGKYYGETKAVDGINLSVEKGEIFGFLGPNGAGKTTTIRCIMDFIRPSFGKIAAFNLDSHLDSVQIKAKTGYLSGDVRIYENWTGQEHFRFIESMRGKSKILSKLIKDFDFDPKVKAKKLSSGGKQKLGIIMAFLSEPEMLILDEPTTALDPLLQNTVYDYILNFAREGSTVFMSSHNLHEVQKICSRVGIIKQGKIIAEESVEELRSKKIHVVKATFDSKVSMADFDLSGVEVFKESAGSLTLRIKGDINPVISKMHNYKLKDLEVSHASLEDIFMAYYER</sequence>
<dbReference type="InterPro" id="IPR003593">
    <property type="entry name" value="AAA+_ATPase"/>
</dbReference>
<dbReference type="PANTHER" id="PTHR42711">
    <property type="entry name" value="ABC TRANSPORTER ATP-BINDING PROTEIN"/>
    <property type="match status" value="1"/>
</dbReference>
<protein>
    <submittedName>
        <fullName evidence="6">ABC-type transport system, ATPase component</fullName>
    </submittedName>
</protein>
<feature type="domain" description="ABC transporter" evidence="5">
    <location>
        <begin position="17"/>
        <end position="240"/>
    </location>
</feature>
<dbReference type="EMBL" id="LBVV01000007">
    <property type="protein sequence ID" value="KKQ94849.1"/>
    <property type="molecule type" value="Genomic_DNA"/>
</dbReference>
<evidence type="ECO:0000313" key="7">
    <source>
        <dbReference type="Proteomes" id="UP000034207"/>
    </source>
</evidence>
<evidence type="ECO:0000256" key="2">
    <source>
        <dbReference type="ARBA" id="ARBA00022448"/>
    </source>
</evidence>